<feature type="region of interest" description="Disordered" evidence="1">
    <location>
        <begin position="1"/>
        <end position="56"/>
    </location>
</feature>
<keyword evidence="3" id="KW-1185">Reference proteome</keyword>
<dbReference type="EMBL" id="CP136898">
    <property type="protein sequence ID" value="WOL20218.1"/>
    <property type="molecule type" value="Genomic_DNA"/>
</dbReference>
<dbReference type="PANTHER" id="PTHR31286">
    <property type="entry name" value="GLYCINE-RICH CELL WALL STRUCTURAL PROTEIN 1.8-LIKE"/>
    <property type="match status" value="1"/>
</dbReference>
<proteinExistence type="predicted"/>
<evidence type="ECO:0008006" key="4">
    <source>
        <dbReference type="Google" id="ProtNLM"/>
    </source>
</evidence>
<gene>
    <name evidence="2" type="ORF">Cni_G29022</name>
</gene>
<sequence>MASSSSRGTLAPEAPSPSAPEPPDEDPPPPPPRPSPFSRGTRPPSASRRPSSTPVSWAQVLHGDNSVSPQVTPNPTLCGIHLASSNKVHFMPQQLMAWSEPWENSLSGVFVFRFRDRISCSNVLTGGPFSLRGNVIRLIPWRPLFRPWYGPFLLAPIWERLLGLPLEIWNVDSVSLFAASLGKVLAIDQRSFSFERGRYIRVCIEIDLSLVLRQGLWVREPEKEFFQPVAYENLPSICYACCWIGHREVDCTSLPSSNISAPKSSSSAPPPITISGLEPPSSMAVDPPPTLASEEVPLPSPEPLSHPTPTYGPWVQVTKRRPSCRSSLSRGRIAFAMRARGYPLSRAPHMHPQGRPLSRSSQGDPGSKDDVDTLFDRSAAPPTRASHVHAQGHPSSRTPRMGP</sequence>
<reference evidence="2 3" key="1">
    <citation type="submission" date="2023-10" db="EMBL/GenBank/DDBJ databases">
        <title>Chromosome-scale genome assembly provides insights into flower coloration mechanisms of Canna indica.</title>
        <authorList>
            <person name="Li C."/>
        </authorList>
    </citation>
    <scope>NUCLEOTIDE SEQUENCE [LARGE SCALE GENOMIC DNA]</scope>
    <source>
        <tissue evidence="2">Flower</tissue>
    </source>
</reference>
<evidence type="ECO:0000313" key="2">
    <source>
        <dbReference type="EMBL" id="WOL20218.1"/>
    </source>
</evidence>
<dbReference type="PANTHER" id="PTHR31286:SF99">
    <property type="entry name" value="DUF4283 DOMAIN-CONTAINING PROTEIN"/>
    <property type="match status" value="1"/>
</dbReference>
<dbReference type="AlphaFoldDB" id="A0AAQ3QT32"/>
<dbReference type="Proteomes" id="UP001327560">
    <property type="component" value="Chromosome 9"/>
</dbReference>
<organism evidence="2 3">
    <name type="scientific">Canna indica</name>
    <name type="common">Indian-shot</name>
    <dbReference type="NCBI Taxonomy" id="4628"/>
    <lineage>
        <taxon>Eukaryota</taxon>
        <taxon>Viridiplantae</taxon>
        <taxon>Streptophyta</taxon>
        <taxon>Embryophyta</taxon>
        <taxon>Tracheophyta</taxon>
        <taxon>Spermatophyta</taxon>
        <taxon>Magnoliopsida</taxon>
        <taxon>Liliopsida</taxon>
        <taxon>Zingiberales</taxon>
        <taxon>Cannaceae</taxon>
        <taxon>Canna</taxon>
    </lineage>
</organism>
<feature type="compositionally biased region" description="Polar residues" evidence="1">
    <location>
        <begin position="393"/>
        <end position="403"/>
    </location>
</feature>
<feature type="compositionally biased region" description="Low complexity" evidence="1">
    <location>
        <begin position="36"/>
        <end position="56"/>
    </location>
</feature>
<feature type="compositionally biased region" description="Low complexity" evidence="1">
    <location>
        <begin position="258"/>
        <end position="267"/>
    </location>
</feature>
<protein>
    <recommendedName>
        <fullName evidence="4">DUF4283 domain-containing protein</fullName>
    </recommendedName>
</protein>
<accession>A0AAQ3QT32</accession>
<feature type="compositionally biased region" description="Basic and acidic residues" evidence="1">
    <location>
        <begin position="366"/>
        <end position="375"/>
    </location>
</feature>
<evidence type="ECO:0000313" key="3">
    <source>
        <dbReference type="Proteomes" id="UP001327560"/>
    </source>
</evidence>
<name>A0AAQ3QT32_9LILI</name>
<feature type="region of interest" description="Disordered" evidence="1">
    <location>
        <begin position="258"/>
        <end position="329"/>
    </location>
</feature>
<feature type="region of interest" description="Disordered" evidence="1">
    <location>
        <begin position="343"/>
        <end position="403"/>
    </location>
</feature>
<evidence type="ECO:0000256" key="1">
    <source>
        <dbReference type="SAM" id="MobiDB-lite"/>
    </source>
</evidence>
<dbReference type="InterPro" id="IPR040256">
    <property type="entry name" value="At4g02000-like"/>
</dbReference>